<name>A0AAU8NF67_9BACL</name>
<dbReference type="RefSeq" id="WP_366294478.1">
    <property type="nucleotide sequence ID" value="NZ_CP159992.1"/>
</dbReference>
<reference evidence="1" key="1">
    <citation type="submission" date="2024-05" db="EMBL/GenBank/DDBJ databases">
        <title>Draft genome assemblies of 36 bacteria isolated from hibernating arctic ground squirrels.</title>
        <authorList>
            <person name="McKee H."/>
            <person name="Mullen L."/>
            <person name="Drown D.M."/>
            <person name="Duddleston K.N."/>
        </authorList>
    </citation>
    <scope>NUCLEOTIDE SEQUENCE</scope>
    <source>
        <strain evidence="1">AN1007</strain>
    </source>
</reference>
<dbReference type="EMBL" id="CP159992">
    <property type="protein sequence ID" value="XCP96132.1"/>
    <property type="molecule type" value="Genomic_DNA"/>
</dbReference>
<sequence length="43" mass="4905">MTEAMKRSFATTYVYLIMNGRRELSDVPASFVEYVKADLGITE</sequence>
<gene>
    <name evidence="1" type="ORF">ABXS70_05300</name>
</gene>
<accession>A0AAU8NF67</accession>
<dbReference type="AlphaFoldDB" id="A0AAU8NF67"/>
<protein>
    <submittedName>
        <fullName evidence="1">CD1375 family protein</fullName>
    </submittedName>
</protein>
<evidence type="ECO:0000313" key="1">
    <source>
        <dbReference type="EMBL" id="XCP96132.1"/>
    </source>
</evidence>
<dbReference type="NCBIfam" id="NF040910">
    <property type="entry name" value="CD1375_fam"/>
    <property type="match status" value="1"/>
</dbReference>
<dbReference type="InterPro" id="IPR047907">
    <property type="entry name" value="CD1375-like"/>
</dbReference>
<proteinExistence type="predicted"/>
<organism evidence="1">
    <name type="scientific">Paenibacillus sp. AN1007</name>
    <dbReference type="NCBI Taxonomy" id="3151385"/>
    <lineage>
        <taxon>Bacteria</taxon>
        <taxon>Bacillati</taxon>
        <taxon>Bacillota</taxon>
        <taxon>Bacilli</taxon>
        <taxon>Bacillales</taxon>
        <taxon>Paenibacillaceae</taxon>
        <taxon>Paenibacillus</taxon>
    </lineage>
</organism>